<reference evidence="5 6" key="1">
    <citation type="journal article" date="2015" name="Stand. Genomic Sci.">
        <title>Genomic Encyclopedia of Bacterial and Archaeal Type Strains, Phase III: the genomes of soil and plant-associated and newly described type strains.</title>
        <authorList>
            <person name="Whitman W.B."/>
            <person name="Woyke T."/>
            <person name="Klenk H.P."/>
            <person name="Zhou Y."/>
            <person name="Lilburn T.G."/>
            <person name="Beck B.J."/>
            <person name="De Vos P."/>
            <person name="Vandamme P."/>
            <person name="Eisen J.A."/>
            <person name="Garrity G."/>
            <person name="Hugenholtz P."/>
            <person name="Kyrpides N.C."/>
        </authorList>
    </citation>
    <scope>NUCLEOTIDE SEQUENCE [LARGE SCALE GENOMIC DNA]</scope>
    <source>
        <strain evidence="5 6">VKM Ac-2538</strain>
    </source>
</reference>
<dbReference type="SUPFAM" id="SSF53686">
    <property type="entry name" value="Tryptophan synthase beta subunit-like PLP-dependent enzymes"/>
    <property type="match status" value="1"/>
</dbReference>
<dbReference type="Pfam" id="PF00291">
    <property type="entry name" value="PALP"/>
    <property type="match status" value="1"/>
</dbReference>
<dbReference type="InterPro" id="IPR036052">
    <property type="entry name" value="TrpB-like_PALP_sf"/>
</dbReference>
<dbReference type="PANTHER" id="PTHR48078:SF6">
    <property type="entry name" value="L-THREONINE DEHYDRATASE CATABOLIC TDCB"/>
    <property type="match status" value="1"/>
</dbReference>
<dbReference type="InterPro" id="IPR050147">
    <property type="entry name" value="Ser/Thr_Dehydratase"/>
</dbReference>
<protein>
    <submittedName>
        <fullName evidence="5">Threonine dehydratase</fullName>
    </submittedName>
</protein>
<dbReference type="InterPro" id="IPR001926">
    <property type="entry name" value="TrpB-like_PALP"/>
</dbReference>
<organism evidence="5 6">
    <name type="scientific">Kribbella orskensis</name>
    <dbReference type="NCBI Taxonomy" id="2512216"/>
    <lineage>
        <taxon>Bacteria</taxon>
        <taxon>Bacillati</taxon>
        <taxon>Actinomycetota</taxon>
        <taxon>Actinomycetes</taxon>
        <taxon>Propionibacteriales</taxon>
        <taxon>Kribbellaceae</taxon>
        <taxon>Kribbella</taxon>
    </lineage>
</organism>
<evidence type="ECO:0000313" key="5">
    <source>
        <dbReference type="EMBL" id="TCO25504.1"/>
    </source>
</evidence>
<dbReference type="PANTHER" id="PTHR48078">
    <property type="entry name" value="THREONINE DEHYDRATASE, MITOCHONDRIAL-RELATED"/>
    <property type="match status" value="1"/>
</dbReference>
<evidence type="ECO:0000256" key="1">
    <source>
        <dbReference type="ARBA" id="ARBA00001933"/>
    </source>
</evidence>
<evidence type="ECO:0000256" key="2">
    <source>
        <dbReference type="ARBA" id="ARBA00022898"/>
    </source>
</evidence>
<dbReference type="EMBL" id="SLWM01000004">
    <property type="protein sequence ID" value="TCO25504.1"/>
    <property type="molecule type" value="Genomic_DNA"/>
</dbReference>
<keyword evidence="6" id="KW-1185">Reference proteome</keyword>
<name>A0ABY2BM53_9ACTN</name>
<dbReference type="Proteomes" id="UP000295818">
    <property type="component" value="Unassembled WGS sequence"/>
</dbReference>
<evidence type="ECO:0000256" key="3">
    <source>
        <dbReference type="ARBA" id="ARBA00023239"/>
    </source>
</evidence>
<accession>A0ABY2BM53</accession>
<dbReference type="Gene3D" id="3.40.50.1100">
    <property type="match status" value="2"/>
</dbReference>
<keyword evidence="3" id="KW-0456">Lyase</keyword>
<dbReference type="RefSeq" id="WP_158292791.1">
    <property type="nucleotide sequence ID" value="NZ_SLWM01000004.1"/>
</dbReference>
<gene>
    <name evidence="5" type="ORF">EV644_1048</name>
</gene>
<evidence type="ECO:0000313" key="6">
    <source>
        <dbReference type="Proteomes" id="UP000295818"/>
    </source>
</evidence>
<keyword evidence="2" id="KW-0663">Pyridoxal phosphate</keyword>
<feature type="domain" description="Tryptophan synthase beta chain-like PALP" evidence="4">
    <location>
        <begin position="28"/>
        <end position="316"/>
    </location>
</feature>
<comment type="cofactor">
    <cofactor evidence="1">
        <name>pyridoxal 5'-phosphate</name>
        <dbReference type="ChEBI" id="CHEBI:597326"/>
    </cofactor>
</comment>
<sequence>MSRQSDPTAAPMRAEVTRGDITAAEQRIRPYIRHTPLEHSPELTRLVGADVYLKVEALQVTGSFKPRLSLNVLLSMSPASRARGAVASTAGGHGIGLAYAAQRLGVAACIYLPRHADPTKIAAIRALGADLAFTDSVDQARAAAQEHAARSGARFVSAYNHPLVIAGGGTVGLEIGRDLPDVDLVVLGMGGGGLAAGTGIALCDEGAAIWAVQPAASPILNTWLRAGRPVEVSAAPSIADGLGAHVETGTITFPLTQRHVSVTSEVSEDDIRAAMRWLAEAHHLYVEPSAAAPVAALIRRPDLAYGRYSIVVVLTGRNIALNRWLELVNVPSTHSLLPGIDQ</sequence>
<evidence type="ECO:0000259" key="4">
    <source>
        <dbReference type="Pfam" id="PF00291"/>
    </source>
</evidence>
<proteinExistence type="predicted"/>
<comment type="caution">
    <text evidence="5">The sequence shown here is derived from an EMBL/GenBank/DDBJ whole genome shotgun (WGS) entry which is preliminary data.</text>
</comment>